<dbReference type="GO" id="GO:0003677">
    <property type="term" value="F:DNA binding"/>
    <property type="evidence" value="ECO:0007669"/>
    <property type="project" value="InterPro"/>
</dbReference>
<dbReference type="InterPro" id="IPR036977">
    <property type="entry name" value="DNA_primase_Znf_CHC2"/>
</dbReference>
<organism evidence="1 3">
    <name type="scientific">Desulfosarcina ovata subsp. sediminis</name>
    <dbReference type="NCBI Taxonomy" id="885957"/>
    <lineage>
        <taxon>Bacteria</taxon>
        <taxon>Pseudomonadati</taxon>
        <taxon>Thermodesulfobacteriota</taxon>
        <taxon>Desulfobacteria</taxon>
        <taxon>Desulfobacterales</taxon>
        <taxon>Desulfosarcinaceae</taxon>
        <taxon>Desulfosarcina</taxon>
    </lineage>
</organism>
<accession>A0A5K7ZGC0</accession>
<reference evidence="1 3" key="1">
    <citation type="submission" date="2019-11" db="EMBL/GenBank/DDBJ databases">
        <title>Comparative genomics of hydrocarbon-degrading Desulfosarcina strains.</title>
        <authorList>
            <person name="Watanabe M."/>
            <person name="Kojima H."/>
            <person name="Fukui M."/>
        </authorList>
    </citation>
    <scope>NUCLEOTIDE SEQUENCE [LARGE SCALE GENOMIC DNA]</scope>
    <source>
        <strain evidence="1 3">28bB2T</strain>
    </source>
</reference>
<dbReference type="GO" id="GO:0006260">
    <property type="term" value="P:DNA replication"/>
    <property type="evidence" value="ECO:0007669"/>
    <property type="project" value="InterPro"/>
</dbReference>
<dbReference type="Proteomes" id="UP000425960">
    <property type="component" value="Chromosome"/>
</dbReference>
<dbReference type="SUPFAM" id="SSF57783">
    <property type="entry name" value="Zinc beta-ribbon"/>
    <property type="match status" value="1"/>
</dbReference>
<evidence type="ECO:0008006" key="4">
    <source>
        <dbReference type="Google" id="ProtNLM"/>
    </source>
</evidence>
<dbReference type="KEGG" id="dov:DSCO28_17350"/>
<dbReference type="AlphaFoldDB" id="A0A5K7ZGC0"/>
<evidence type="ECO:0000313" key="2">
    <source>
        <dbReference type="EMBL" id="BBO81169.1"/>
    </source>
</evidence>
<dbReference type="GO" id="GO:0008270">
    <property type="term" value="F:zinc ion binding"/>
    <property type="evidence" value="ECO:0007669"/>
    <property type="project" value="InterPro"/>
</dbReference>
<dbReference type="EMBL" id="AP021876">
    <property type="protein sequence ID" value="BBO81132.1"/>
    <property type="molecule type" value="Genomic_DNA"/>
</dbReference>
<gene>
    <name evidence="1" type="ORF">DSCO28_16980</name>
    <name evidence="2" type="ORF">DSCO28_17350</name>
</gene>
<dbReference type="EMBL" id="AP021876">
    <property type="protein sequence ID" value="BBO81169.1"/>
    <property type="molecule type" value="Genomic_DNA"/>
</dbReference>
<sequence length="121" mass="13988">MKRRFTGGELFQLRNRIPVDWLIKEQLHIPSKVIEGIFRFLCPLCNEFQTATNPKTNLARCFLCEKNFNPIDLVMTVKGVGFVDSVKYLQTLVPNRPDPLTDQRLELNQLIGDIGKRMRIG</sequence>
<protein>
    <recommendedName>
        <fullName evidence="4">Zinc finger CHC2-type domain-containing protein</fullName>
    </recommendedName>
</protein>
<dbReference type="Gene3D" id="3.90.580.10">
    <property type="entry name" value="Zinc finger, CHC2-type domain"/>
    <property type="match status" value="1"/>
</dbReference>
<proteinExistence type="predicted"/>
<dbReference type="KEGG" id="dov:DSCO28_16980"/>
<evidence type="ECO:0000313" key="1">
    <source>
        <dbReference type="EMBL" id="BBO81132.1"/>
    </source>
</evidence>
<name>A0A5K7ZGC0_9BACT</name>
<evidence type="ECO:0000313" key="3">
    <source>
        <dbReference type="Proteomes" id="UP000425960"/>
    </source>
</evidence>
<dbReference type="RefSeq" id="WP_176603735.1">
    <property type="nucleotide sequence ID" value="NZ_AP021876.1"/>
</dbReference>